<organism evidence="10 11">
    <name type="scientific">Aedoeadaptatus ivorii</name>
    <dbReference type="NCBI Taxonomy" id="54006"/>
    <lineage>
        <taxon>Bacteria</taxon>
        <taxon>Bacillati</taxon>
        <taxon>Bacillota</taxon>
        <taxon>Tissierellia</taxon>
        <taxon>Tissierellales</taxon>
        <taxon>Peptoniphilaceae</taxon>
        <taxon>Aedoeadaptatus</taxon>
    </lineage>
</organism>
<dbReference type="CDD" id="cd17574">
    <property type="entry name" value="REC_OmpR"/>
    <property type="match status" value="1"/>
</dbReference>
<proteinExistence type="predicted"/>
<dbReference type="RefSeq" id="WP_126464690.1">
    <property type="nucleotide sequence ID" value="NZ_JAUSWF010000011.1"/>
</dbReference>
<evidence type="ECO:0000259" key="9">
    <source>
        <dbReference type="PROSITE" id="PS51755"/>
    </source>
</evidence>
<dbReference type="Proteomes" id="UP000269544">
    <property type="component" value="Chromosome"/>
</dbReference>
<dbReference type="PROSITE" id="PS51755">
    <property type="entry name" value="OMPR_PHOB"/>
    <property type="match status" value="1"/>
</dbReference>
<dbReference type="GO" id="GO:0000976">
    <property type="term" value="F:transcription cis-regulatory region binding"/>
    <property type="evidence" value="ECO:0007669"/>
    <property type="project" value="TreeGrafter"/>
</dbReference>
<feature type="modified residue" description="4-aspartylphosphate" evidence="6">
    <location>
        <position position="57"/>
    </location>
</feature>
<dbReference type="InterPro" id="IPR001789">
    <property type="entry name" value="Sig_transdc_resp-reg_receiver"/>
</dbReference>
<dbReference type="SMART" id="SM00862">
    <property type="entry name" value="Trans_reg_C"/>
    <property type="match status" value="1"/>
</dbReference>
<evidence type="ECO:0000313" key="11">
    <source>
        <dbReference type="Proteomes" id="UP000269544"/>
    </source>
</evidence>
<dbReference type="CDD" id="cd00383">
    <property type="entry name" value="trans_reg_C"/>
    <property type="match status" value="1"/>
</dbReference>
<feature type="domain" description="OmpR/PhoB-type" evidence="9">
    <location>
        <begin position="128"/>
        <end position="227"/>
    </location>
</feature>
<dbReference type="PANTHER" id="PTHR48111:SF40">
    <property type="entry name" value="PHOSPHATE REGULON TRANSCRIPTIONAL REGULATORY PROTEIN PHOB"/>
    <property type="match status" value="1"/>
</dbReference>
<name>A0A3S5F7S7_9FIRM</name>
<feature type="DNA-binding region" description="OmpR/PhoB-type" evidence="7">
    <location>
        <begin position="128"/>
        <end position="227"/>
    </location>
</feature>
<dbReference type="OrthoDB" id="9790454at2"/>
<sequence>MKTHERTILITDDDAAILDFVESVLREDGFEHISRAKNQQEALDILAREDIHMAILDIILPDGSGFAIIQQIRKSSNMPVLFLSAVSDVDKQYSGFDLGADDYIVKPFRPKDLLLRTKAILHRAYPESEVVALAASTVDFDRATVRNAKGEVPLTAKEYHILHLLYENKNHIVTIDGILSAVWGEDCYGYENTLMAHIRKIRQKIEQDPSNPESLRTYRGLGYKLRVRP</sequence>
<dbReference type="GO" id="GO:0006355">
    <property type="term" value="P:regulation of DNA-templated transcription"/>
    <property type="evidence" value="ECO:0007669"/>
    <property type="project" value="InterPro"/>
</dbReference>
<dbReference type="InterPro" id="IPR001867">
    <property type="entry name" value="OmpR/PhoB-type_DNA-bd"/>
</dbReference>
<dbReference type="Gene3D" id="3.40.50.2300">
    <property type="match status" value="1"/>
</dbReference>
<reference evidence="10 11" key="1">
    <citation type="submission" date="2018-12" db="EMBL/GenBank/DDBJ databases">
        <authorList>
            <consortium name="Pathogen Informatics"/>
        </authorList>
    </citation>
    <scope>NUCLEOTIDE SEQUENCE [LARGE SCALE GENOMIC DNA]</scope>
    <source>
        <strain evidence="10 11">NCTC13079</strain>
    </source>
</reference>
<dbReference type="Pfam" id="PF00486">
    <property type="entry name" value="Trans_reg_C"/>
    <property type="match status" value="1"/>
</dbReference>
<keyword evidence="11" id="KW-1185">Reference proteome</keyword>
<dbReference type="AlphaFoldDB" id="A0A3S5F7S7"/>
<evidence type="ECO:0000256" key="1">
    <source>
        <dbReference type="ARBA" id="ARBA00022553"/>
    </source>
</evidence>
<evidence type="ECO:0000256" key="2">
    <source>
        <dbReference type="ARBA" id="ARBA00023012"/>
    </source>
</evidence>
<dbReference type="InterPro" id="IPR036388">
    <property type="entry name" value="WH-like_DNA-bd_sf"/>
</dbReference>
<dbReference type="GO" id="GO:0000156">
    <property type="term" value="F:phosphorelay response regulator activity"/>
    <property type="evidence" value="ECO:0007669"/>
    <property type="project" value="TreeGrafter"/>
</dbReference>
<gene>
    <name evidence="10" type="primary">walR</name>
    <name evidence="10" type="ORF">NCTC13079_00216</name>
</gene>
<dbReference type="KEGG" id="piv:NCTC13079_00216"/>
<dbReference type="SUPFAM" id="SSF52172">
    <property type="entry name" value="CheY-like"/>
    <property type="match status" value="1"/>
</dbReference>
<keyword evidence="1 6" id="KW-0597">Phosphoprotein</keyword>
<dbReference type="Pfam" id="PF00072">
    <property type="entry name" value="Response_reg"/>
    <property type="match status" value="1"/>
</dbReference>
<evidence type="ECO:0000256" key="5">
    <source>
        <dbReference type="ARBA" id="ARBA00023163"/>
    </source>
</evidence>
<dbReference type="EMBL" id="LR134523">
    <property type="protein sequence ID" value="VEJ34587.1"/>
    <property type="molecule type" value="Genomic_DNA"/>
</dbReference>
<feature type="domain" description="Response regulatory" evidence="8">
    <location>
        <begin position="7"/>
        <end position="121"/>
    </location>
</feature>
<evidence type="ECO:0000256" key="7">
    <source>
        <dbReference type="PROSITE-ProRule" id="PRU01091"/>
    </source>
</evidence>
<evidence type="ECO:0000256" key="4">
    <source>
        <dbReference type="ARBA" id="ARBA00023125"/>
    </source>
</evidence>
<dbReference type="GO" id="GO:0032993">
    <property type="term" value="C:protein-DNA complex"/>
    <property type="evidence" value="ECO:0007669"/>
    <property type="project" value="TreeGrafter"/>
</dbReference>
<protein>
    <submittedName>
        <fullName evidence="10">Transcriptional regulatory protein walR</fullName>
    </submittedName>
</protein>
<dbReference type="Gene3D" id="6.10.250.690">
    <property type="match status" value="1"/>
</dbReference>
<dbReference type="InterPro" id="IPR039420">
    <property type="entry name" value="WalR-like"/>
</dbReference>
<keyword evidence="5" id="KW-0804">Transcription</keyword>
<dbReference type="PANTHER" id="PTHR48111">
    <property type="entry name" value="REGULATOR OF RPOS"/>
    <property type="match status" value="1"/>
</dbReference>
<dbReference type="SMART" id="SM00448">
    <property type="entry name" value="REC"/>
    <property type="match status" value="1"/>
</dbReference>
<evidence type="ECO:0000256" key="6">
    <source>
        <dbReference type="PROSITE-ProRule" id="PRU00169"/>
    </source>
</evidence>
<keyword evidence="3" id="KW-0805">Transcription regulation</keyword>
<dbReference type="GO" id="GO:0005829">
    <property type="term" value="C:cytosol"/>
    <property type="evidence" value="ECO:0007669"/>
    <property type="project" value="TreeGrafter"/>
</dbReference>
<evidence type="ECO:0000259" key="8">
    <source>
        <dbReference type="PROSITE" id="PS50110"/>
    </source>
</evidence>
<evidence type="ECO:0000256" key="3">
    <source>
        <dbReference type="ARBA" id="ARBA00023015"/>
    </source>
</evidence>
<dbReference type="PROSITE" id="PS50110">
    <property type="entry name" value="RESPONSE_REGULATORY"/>
    <property type="match status" value="1"/>
</dbReference>
<evidence type="ECO:0000313" key="10">
    <source>
        <dbReference type="EMBL" id="VEJ34587.1"/>
    </source>
</evidence>
<keyword evidence="2" id="KW-0902">Two-component regulatory system</keyword>
<dbReference type="InterPro" id="IPR011006">
    <property type="entry name" value="CheY-like_superfamily"/>
</dbReference>
<dbReference type="Gene3D" id="1.10.10.10">
    <property type="entry name" value="Winged helix-like DNA-binding domain superfamily/Winged helix DNA-binding domain"/>
    <property type="match status" value="1"/>
</dbReference>
<accession>A0A3S5F7S7</accession>
<keyword evidence="4 7" id="KW-0238">DNA-binding</keyword>